<dbReference type="RefSeq" id="XP_009170020.1">
    <property type="nucleotide sequence ID" value="XM_009171756.1"/>
</dbReference>
<dbReference type="GeneID" id="20320661"/>
<dbReference type="AlphaFoldDB" id="A0A075ADR0"/>
<dbReference type="CTD" id="20320661"/>
<gene>
    <name evidence="1" type="ORF">T265_06482</name>
</gene>
<proteinExistence type="predicted"/>
<dbReference type="KEGG" id="ovi:T265_06482"/>
<name>A0A075ADR0_OPIVI</name>
<evidence type="ECO:0000313" key="2">
    <source>
        <dbReference type="Proteomes" id="UP000054324"/>
    </source>
</evidence>
<accession>A0A075ADR0</accession>
<dbReference type="EMBL" id="KL596753">
    <property type="protein sequence ID" value="KER26199.1"/>
    <property type="molecule type" value="Genomic_DNA"/>
</dbReference>
<dbReference type="Proteomes" id="UP000054324">
    <property type="component" value="Unassembled WGS sequence"/>
</dbReference>
<sequence>MNSILDEQVPIHEAGEHSCAVGDVTACVQPHVHPPDHSEQLPVYVIFLEAAAGLTFKEGFNRKPLICIQLLVSISFLCPTDRTPNENRIF</sequence>
<keyword evidence="2" id="KW-1185">Reference proteome</keyword>
<protein>
    <submittedName>
        <fullName evidence="1">Uncharacterized protein</fullName>
    </submittedName>
</protein>
<reference evidence="1 2" key="1">
    <citation type="submission" date="2013-11" db="EMBL/GenBank/DDBJ databases">
        <title>Opisthorchis viverrini - life in the bile duct.</title>
        <authorList>
            <person name="Young N.D."/>
            <person name="Nagarajan N."/>
            <person name="Lin S.J."/>
            <person name="Korhonen P.K."/>
            <person name="Jex A.R."/>
            <person name="Hall R.S."/>
            <person name="Safavi-Hemami H."/>
            <person name="Kaewkong W."/>
            <person name="Bertrand D."/>
            <person name="Gao S."/>
            <person name="Seet Q."/>
            <person name="Wongkham S."/>
            <person name="Teh B.T."/>
            <person name="Wongkham C."/>
            <person name="Intapan P.M."/>
            <person name="Maleewong W."/>
            <person name="Yang X."/>
            <person name="Hu M."/>
            <person name="Wang Z."/>
            <person name="Hofmann A."/>
            <person name="Sternberg P.W."/>
            <person name="Tan P."/>
            <person name="Wang J."/>
            <person name="Gasser R.B."/>
        </authorList>
    </citation>
    <scope>NUCLEOTIDE SEQUENCE [LARGE SCALE GENOMIC DNA]</scope>
</reference>
<evidence type="ECO:0000313" key="1">
    <source>
        <dbReference type="EMBL" id="KER26199.1"/>
    </source>
</evidence>
<organism evidence="1 2">
    <name type="scientific">Opisthorchis viverrini</name>
    <name type="common">Southeast Asian liver fluke</name>
    <dbReference type="NCBI Taxonomy" id="6198"/>
    <lineage>
        <taxon>Eukaryota</taxon>
        <taxon>Metazoa</taxon>
        <taxon>Spiralia</taxon>
        <taxon>Lophotrochozoa</taxon>
        <taxon>Platyhelminthes</taxon>
        <taxon>Trematoda</taxon>
        <taxon>Digenea</taxon>
        <taxon>Opisthorchiida</taxon>
        <taxon>Opisthorchiata</taxon>
        <taxon>Opisthorchiidae</taxon>
        <taxon>Opisthorchis</taxon>
    </lineage>
</organism>